<evidence type="ECO:0000313" key="4">
    <source>
        <dbReference type="Proteomes" id="UP000887574"/>
    </source>
</evidence>
<accession>A0A915DD28</accession>
<dbReference type="InterPro" id="IPR042235">
    <property type="entry name" value="ZP-C_dom"/>
</dbReference>
<dbReference type="Pfam" id="PF00100">
    <property type="entry name" value="Zona_pellucida"/>
    <property type="match status" value="1"/>
</dbReference>
<evidence type="ECO:0000256" key="1">
    <source>
        <dbReference type="ARBA" id="ARBA00022729"/>
    </source>
</evidence>
<protein>
    <submittedName>
        <fullName evidence="5">ZP domain-containing protein</fullName>
    </submittedName>
</protein>
<keyword evidence="1" id="KW-0732">Signal</keyword>
<proteinExistence type="predicted"/>
<dbReference type="PANTHER" id="PTHR22907">
    <property type="entry name" value="GH04558P"/>
    <property type="match status" value="1"/>
</dbReference>
<dbReference type="WBParaSite" id="jg18156">
    <property type="protein sequence ID" value="jg18156"/>
    <property type="gene ID" value="jg18156"/>
</dbReference>
<reference evidence="5" key="1">
    <citation type="submission" date="2022-11" db="UniProtKB">
        <authorList>
            <consortium name="WormBaseParasite"/>
        </authorList>
    </citation>
    <scope>IDENTIFICATION</scope>
</reference>
<dbReference type="InterPro" id="IPR051962">
    <property type="entry name" value="Cuticlin"/>
</dbReference>
<dbReference type="InterPro" id="IPR055355">
    <property type="entry name" value="ZP-C"/>
</dbReference>
<organism evidence="4 5">
    <name type="scientific">Ditylenchus dipsaci</name>
    <dbReference type="NCBI Taxonomy" id="166011"/>
    <lineage>
        <taxon>Eukaryota</taxon>
        <taxon>Metazoa</taxon>
        <taxon>Ecdysozoa</taxon>
        <taxon>Nematoda</taxon>
        <taxon>Chromadorea</taxon>
        <taxon>Rhabditida</taxon>
        <taxon>Tylenchina</taxon>
        <taxon>Tylenchomorpha</taxon>
        <taxon>Sphaerularioidea</taxon>
        <taxon>Anguinidae</taxon>
        <taxon>Anguininae</taxon>
        <taxon>Ditylenchus</taxon>
    </lineage>
</organism>
<evidence type="ECO:0000259" key="3">
    <source>
        <dbReference type="PROSITE" id="PS51034"/>
    </source>
</evidence>
<dbReference type="AlphaFoldDB" id="A0A915DD28"/>
<name>A0A915DD28_9BILA</name>
<sequence>MKFGIVTPPSSIDQLELQLQVVEQVQQQNTSSPFHNNTPQPQSIVEFGQPYQLIGSIQPSSVPFLVHSCWASPADLSTLQQQKILLIDEQGCSVDSHILTELKYLEDRVFATIPCMFQFPKARTVRFECSYAVCEPGAIKCRPDCRRTTSASNGRKETEDEMEMLTELLGSGLGEMKKKNRSHLCHFLITPTKVLAVGKQVWWCM</sequence>
<evidence type="ECO:0000256" key="2">
    <source>
        <dbReference type="ARBA" id="ARBA00023157"/>
    </source>
</evidence>
<dbReference type="PANTHER" id="PTHR22907:SF54">
    <property type="entry name" value="GH04558P"/>
    <property type="match status" value="1"/>
</dbReference>
<evidence type="ECO:0000313" key="5">
    <source>
        <dbReference type="WBParaSite" id="jg18156"/>
    </source>
</evidence>
<dbReference type="InterPro" id="IPR001507">
    <property type="entry name" value="ZP_dom"/>
</dbReference>
<dbReference type="Proteomes" id="UP000887574">
    <property type="component" value="Unplaced"/>
</dbReference>
<dbReference type="Gene3D" id="2.60.40.4100">
    <property type="entry name" value="Zona pellucida, ZP-C domain"/>
    <property type="match status" value="1"/>
</dbReference>
<feature type="domain" description="ZP" evidence="3">
    <location>
        <begin position="1"/>
        <end position="152"/>
    </location>
</feature>
<keyword evidence="4" id="KW-1185">Reference proteome</keyword>
<keyword evidence="2" id="KW-1015">Disulfide bond</keyword>
<dbReference type="PROSITE" id="PS51034">
    <property type="entry name" value="ZP_2"/>
    <property type="match status" value="1"/>
</dbReference>